<feature type="region of interest" description="Disordered" evidence="1">
    <location>
        <begin position="211"/>
        <end position="260"/>
    </location>
</feature>
<evidence type="ECO:0000256" key="1">
    <source>
        <dbReference type="SAM" id="MobiDB-lite"/>
    </source>
</evidence>
<gene>
    <name evidence="2" type="ORF">B0H17DRAFT_1213087</name>
</gene>
<name>A0AAD7CR36_MYCRO</name>
<dbReference type="Proteomes" id="UP001221757">
    <property type="component" value="Unassembled WGS sequence"/>
</dbReference>
<evidence type="ECO:0000313" key="3">
    <source>
        <dbReference type="Proteomes" id="UP001221757"/>
    </source>
</evidence>
<accession>A0AAD7CR36</accession>
<feature type="compositionally biased region" description="Polar residues" evidence="1">
    <location>
        <begin position="231"/>
        <end position="245"/>
    </location>
</feature>
<dbReference type="EMBL" id="JARKIE010000276">
    <property type="protein sequence ID" value="KAJ7658877.1"/>
    <property type="molecule type" value="Genomic_DNA"/>
</dbReference>
<dbReference type="AlphaFoldDB" id="A0AAD7CR36"/>
<reference evidence="2" key="1">
    <citation type="submission" date="2023-03" db="EMBL/GenBank/DDBJ databases">
        <title>Massive genome expansion in bonnet fungi (Mycena s.s.) driven by repeated elements and novel gene families across ecological guilds.</title>
        <authorList>
            <consortium name="Lawrence Berkeley National Laboratory"/>
            <person name="Harder C.B."/>
            <person name="Miyauchi S."/>
            <person name="Viragh M."/>
            <person name="Kuo A."/>
            <person name="Thoen E."/>
            <person name="Andreopoulos B."/>
            <person name="Lu D."/>
            <person name="Skrede I."/>
            <person name="Drula E."/>
            <person name="Henrissat B."/>
            <person name="Morin E."/>
            <person name="Kohler A."/>
            <person name="Barry K."/>
            <person name="LaButti K."/>
            <person name="Morin E."/>
            <person name="Salamov A."/>
            <person name="Lipzen A."/>
            <person name="Mereny Z."/>
            <person name="Hegedus B."/>
            <person name="Baldrian P."/>
            <person name="Stursova M."/>
            <person name="Weitz H."/>
            <person name="Taylor A."/>
            <person name="Grigoriev I.V."/>
            <person name="Nagy L.G."/>
            <person name="Martin F."/>
            <person name="Kauserud H."/>
        </authorList>
    </citation>
    <scope>NUCLEOTIDE SEQUENCE</scope>
    <source>
        <strain evidence="2">CBHHK067</strain>
    </source>
</reference>
<comment type="caution">
    <text evidence="2">The sequence shown here is derived from an EMBL/GenBank/DDBJ whole genome shotgun (WGS) entry which is preliminary data.</text>
</comment>
<evidence type="ECO:0000313" key="2">
    <source>
        <dbReference type="EMBL" id="KAJ7658877.1"/>
    </source>
</evidence>
<keyword evidence="3" id="KW-1185">Reference proteome</keyword>
<protein>
    <submittedName>
        <fullName evidence="2">Uncharacterized protein</fullName>
    </submittedName>
</protein>
<sequence>MCLVRNELEFMKLIQNWRALRRMLTHPHDMRPLYHGYSVLDYSIYSQQCDREMMEQYLKGIAEYGSSVKSRPASVCVGEEWNVPRRYPRQYVDTYFWDLPALGWTYTAGTAQWVLLPGTFVATTFIVLVAVHGHAGDIPHESDPFDPSNPLHLIAAAAAVGLNNTFNGVDDEEMNQRAKLSVVLTSVPGKGPTFICAESYRAAFSDAVSPRGPYTRPDDLARRSGARADLSSPTVNDAASFSASNKRPARTPGMTASSAGPLVPEQIRKKFSGPNGWKIHVPLNFLTDDFCSFTNHAST</sequence>
<organism evidence="2 3">
    <name type="scientific">Mycena rosella</name>
    <name type="common">Pink bonnet</name>
    <name type="synonym">Agaricus rosellus</name>
    <dbReference type="NCBI Taxonomy" id="1033263"/>
    <lineage>
        <taxon>Eukaryota</taxon>
        <taxon>Fungi</taxon>
        <taxon>Dikarya</taxon>
        <taxon>Basidiomycota</taxon>
        <taxon>Agaricomycotina</taxon>
        <taxon>Agaricomycetes</taxon>
        <taxon>Agaricomycetidae</taxon>
        <taxon>Agaricales</taxon>
        <taxon>Marasmiineae</taxon>
        <taxon>Mycenaceae</taxon>
        <taxon>Mycena</taxon>
    </lineage>
</organism>
<proteinExistence type="predicted"/>